<feature type="transmembrane region" description="Helical" evidence="16">
    <location>
        <begin position="326"/>
        <end position="347"/>
    </location>
</feature>
<keyword evidence="4 16" id="KW-0812">Transmembrane</keyword>
<dbReference type="Proteomes" id="UP000178870">
    <property type="component" value="Unassembled WGS sequence"/>
</dbReference>
<dbReference type="AlphaFoldDB" id="A0A1F7Z122"/>
<proteinExistence type="inferred from homology"/>
<dbReference type="PANTHER" id="PTHR30474">
    <property type="entry name" value="CELL CYCLE PROTEIN"/>
    <property type="match status" value="1"/>
</dbReference>
<evidence type="ECO:0000256" key="14">
    <source>
        <dbReference type="ARBA" id="ARBA00044770"/>
    </source>
</evidence>
<comment type="similarity">
    <text evidence="11">Belongs to the SEDS family. FtsW subfamily.</text>
</comment>
<feature type="transmembrane region" description="Helical" evidence="16">
    <location>
        <begin position="101"/>
        <end position="122"/>
    </location>
</feature>
<feature type="transmembrane region" description="Helical" evidence="16">
    <location>
        <begin position="42"/>
        <end position="59"/>
    </location>
</feature>
<feature type="transmembrane region" description="Helical" evidence="16">
    <location>
        <begin position="134"/>
        <end position="162"/>
    </location>
</feature>
<keyword evidence="2" id="KW-0328">Glycosyltransferase</keyword>
<evidence type="ECO:0000313" key="18">
    <source>
        <dbReference type="Proteomes" id="UP000178870"/>
    </source>
</evidence>
<evidence type="ECO:0000256" key="16">
    <source>
        <dbReference type="SAM" id="Phobius"/>
    </source>
</evidence>
<dbReference type="InterPro" id="IPR001182">
    <property type="entry name" value="FtsW/RodA"/>
</dbReference>
<feature type="transmembrane region" description="Helical" evidence="16">
    <location>
        <begin position="262"/>
        <end position="283"/>
    </location>
</feature>
<dbReference type="EC" id="2.4.99.28" evidence="14"/>
<name>A0A1F7Z122_9BACT</name>
<dbReference type="GO" id="GO:0008360">
    <property type="term" value="P:regulation of cell shape"/>
    <property type="evidence" value="ECO:0007669"/>
    <property type="project" value="UniProtKB-KW"/>
</dbReference>
<dbReference type="GO" id="GO:0015648">
    <property type="term" value="F:lipid-linked peptidoglycan transporter activity"/>
    <property type="evidence" value="ECO:0007669"/>
    <property type="project" value="TreeGrafter"/>
</dbReference>
<feature type="transmembrane region" description="Helical" evidence="16">
    <location>
        <begin position="15"/>
        <end position="35"/>
    </location>
</feature>
<evidence type="ECO:0000313" key="17">
    <source>
        <dbReference type="EMBL" id="OGM33247.1"/>
    </source>
</evidence>
<evidence type="ECO:0000256" key="5">
    <source>
        <dbReference type="ARBA" id="ARBA00022960"/>
    </source>
</evidence>
<evidence type="ECO:0000256" key="6">
    <source>
        <dbReference type="ARBA" id="ARBA00022984"/>
    </source>
</evidence>
<comment type="caution">
    <text evidence="17">The sequence shown here is derived from an EMBL/GenBank/DDBJ whole genome shotgun (WGS) entry which is preliminary data.</text>
</comment>
<sequence length="353" mass="38222">MNKSLIISVFKREPALIVGMAGLIVMGLMALRSIAPEVFPTYFIYIILGILAFLVFSQIEFDILSLFSKHVYFLSIIFLILPLIIGEVTRGATRWIQIGNFTIQPTELVRPFLILFFANFLVDRELSVKILAQAFVLLLLPVVLILLQPSLGVAALTIAGFAGVGLSLKYNKKMLLFIGATILAVSPFLWLILAPYQKARVMALISPVADPAGAGYNSIQSMIAVGSGMFTGRGLGEGIQTQLAFLPERHTDFIFASIAEELGFVGAGLVIALTFFVLYRIVIILENAINPVARAFAAGVFTTLFIQVLIHVGMNMGLLPITGQPLPLVSAGGSSLIATMATFGMLIQVKRES</sequence>
<evidence type="ECO:0000256" key="7">
    <source>
        <dbReference type="ARBA" id="ARBA00022989"/>
    </source>
</evidence>
<keyword evidence="6" id="KW-0573">Peptidoglycan synthesis</keyword>
<keyword evidence="8 16" id="KW-0472">Membrane</keyword>
<evidence type="ECO:0000256" key="1">
    <source>
        <dbReference type="ARBA" id="ARBA00004141"/>
    </source>
</evidence>
<gene>
    <name evidence="17" type="ORF">A2803_00150</name>
</gene>
<protein>
    <recommendedName>
        <fullName evidence="12">Probable peptidoglycan glycosyltransferase FtsW</fullName>
        <ecNumber evidence="14">2.4.99.28</ecNumber>
    </recommendedName>
    <alternativeName>
        <fullName evidence="13">Cell division protein FtsW</fullName>
    </alternativeName>
    <alternativeName>
        <fullName evidence="10">Cell wall polymerase</fullName>
    </alternativeName>
    <alternativeName>
        <fullName evidence="9">Peptidoglycan polymerase</fullName>
    </alternativeName>
</protein>
<evidence type="ECO:0000256" key="13">
    <source>
        <dbReference type="ARBA" id="ARBA00041418"/>
    </source>
</evidence>
<evidence type="ECO:0000256" key="9">
    <source>
        <dbReference type="ARBA" id="ARBA00032370"/>
    </source>
</evidence>
<evidence type="ECO:0000256" key="12">
    <source>
        <dbReference type="ARBA" id="ARBA00041185"/>
    </source>
</evidence>
<keyword evidence="5" id="KW-0133">Cell shape</keyword>
<dbReference type="PANTHER" id="PTHR30474:SF2">
    <property type="entry name" value="PEPTIDOGLYCAN GLYCOSYLTRANSFERASE FTSW-RELATED"/>
    <property type="match status" value="1"/>
</dbReference>
<keyword evidence="7 16" id="KW-1133">Transmembrane helix</keyword>
<dbReference type="GO" id="GO:0008955">
    <property type="term" value="F:peptidoglycan glycosyltransferase activity"/>
    <property type="evidence" value="ECO:0007669"/>
    <property type="project" value="UniProtKB-EC"/>
</dbReference>
<dbReference type="Pfam" id="PF01098">
    <property type="entry name" value="FTSW_RODA_SPOVE"/>
    <property type="match status" value="1"/>
</dbReference>
<dbReference type="GO" id="GO:0005886">
    <property type="term" value="C:plasma membrane"/>
    <property type="evidence" value="ECO:0007669"/>
    <property type="project" value="TreeGrafter"/>
</dbReference>
<comment type="subcellular location">
    <subcellularLocation>
        <location evidence="1">Membrane</location>
        <topology evidence="1">Multi-pass membrane protein</topology>
    </subcellularLocation>
</comment>
<accession>A0A1F7Z122</accession>
<evidence type="ECO:0000256" key="10">
    <source>
        <dbReference type="ARBA" id="ARBA00033270"/>
    </source>
</evidence>
<evidence type="ECO:0000256" key="15">
    <source>
        <dbReference type="ARBA" id="ARBA00049902"/>
    </source>
</evidence>
<evidence type="ECO:0000256" key="2">
    <source>
        <dbReference type="ARBA" id="ARBA00022676"/>
    </source>
</evidence>
<dbReference type="GO" id="GO:0009252">
    <property type="term" value="P:peptidoglycan biosynthetic process"/>
    <property type="evidence" value="ECO:0007669"/>
    <property type="project" value="UniProtKB-KW"/>
</dbReference>
<evidence type="ECO:0000256" key="3">
    <source>
        <dbReference type="ARBA" id="ARBA00022679"/>
    </source>
</evidence>
<feature type="transmembrane region" description="Helical" evidence="16">
    <location>
        <begin position="174"/>
        <end position="193"/>
    </location>
</feature>
<organism evidence="17 18">
    <name type="scientific">Candidatus Woesebacteria bacterium RIFCSPHIGHO2_01_FULL_44_21</name>
    <dbReference type="NCBI Taxonomy" id="1802503"/>
    <lineage>
        <taxon>Bacteria</taxon>
        <taxon>Candidatus Woeseibacteriota</taxon>
    </lineage>
</organism>
<feature type="transmembrane region" description="Helical" evidence="16">
    <location>
        <begin position="71"/>
        <end position="89"/>
    </location>
</feature>
<reference evidence="17 18" key="1">
    <citation type="journal article" date="2016" name="Nat. Commun.">
        <title>Thousands of microbial genomes shed light on interconnected biogeochemical processes in an aquifer system.</title>
        <authorList>
            <person name="Anantharaman K."/>
            <person name="Brown C.T."/>
            <person name="Hug L.A."/>
            <person name="Sharon I."/>
            <person name="Castelle C.J."/>
            <person name="Probst A.J."/>
            <person name="Thomas B.C."/>
            <person name="Singh A."/>
            <person name="Wilkins M.J."/>
            <person name="Karaoz U."/>
            <person name="Brodie E.L."/>
            <person name="Williams K.H."/>
            <person name="Hubbard S.S."/>
            <person name="Banfield J.F."/>
        </authorList>
    </citation>
    <scope>NUCLEOTIDE SEQUENCE [LARGE SCALE GENOMIC DNA]</scope>
</reference>
<dbReference type="GO" id="GO:0051301">
    <property type="term" value="P:cell division"/>
    <property type="evidence" value="ECO:0007669"/>
    <property type="project" value="InterPro"/>
</dbReference>
<evidence type="ECO:0000256" key="8">
    <source>
        <dbReference type="ARBA" id="ARBA00023136"/>
    </source>
</evidence>
<feature type="transmembrane region" description="Helical" evidence="16">
    <location>
        <begin position="295"/>
        <end position="314"/>
    </location>
</feature>
<dbReference type="EMBL" id="MGGP01000005">
    <property type="protein sequence ID" value="OGM33247.1"/>
    <property type="molecule type" value="Genomic_DNA"/>
</dbReference>
<evidence type="ECO:0000256" key="4">
    <source>
        <dbReference type="ARBA" id="ARBA00022692"/>
    </source>
</evidence>
<evidence type="ECO:0000256" key="11">
    <source>
        <dbReference type="ARBA" id="ARBA00038053"/>
    </source>
</evidence>
<comment type="catalytic activity">
    <reaction evidence="15">
        <text>[GlcNAc-(1-&gt;4)-Mur2Ac(oyl-L-Ala-gamma-D-Glu-L-Lys-D-Ala-D-Ala)](n)-di-trans,octa-cis-undecaprenyl diphosphate + beta-D-GlcNAc-(1-&gt;4)-Mur2Ac(oyl-L-Ala-gamma-D-Glu-L-Lys-D-Ala-D-Ala)-di-trans,octa-cis-undecaprenyl diphosphate = [GlcNAc-(1-&gt;4)-Mur2Ac(oyl-L-Ala-gamma-D-Glu-L-Lys-D-Ala-D-Ala)](n+1)-di-trans,octa-cis-undecaprenyl diphosphate + di-trans,octa-cis-undecaprenyl diphosphate + H(+)</text>
        <dbReference type="Rhea" id="RHEA:23708"/>
        <dbReference type="Rhea" id="RHEA-COMP:9602"/>
        <dbReference type="Rhea" id="RHEA-COMP:9603"/>
        <dbReference type="ChEBI" id="CHEBI:15378"/>
        <dbReference type="ChEBI" id="CHEBI:58405"/>
        <dbReference type="ChEBI" id="CHEBI:60033"/>
        <dbReference type="ChEBI" id="CHEBI:78435"/>
        <dbReference type="EC" id="2.4.99.28"/>
    </reaction>
</comment>
<keyword evidence="3" id="KW-0808">Transferase</keyword>
<dbReference type="GO" id="GO:0032153">
    <property type="term" value="C:cell division site"/>
    <property type="evidence" value="ECO:0007669"/>
    <property type="project" value="TreeGrafter"/>
</dbReference>